<proteinExistence type="predicted"/>
<evidence type="ECO:0000313" key="3">
    <source>
        <dbReference type="Proteomes" id="UP000008743"/>
    </source>
</evidence>
<evidence type="ECO:0000256" key="1">
    <source>
        <dbReference type="SAM" id="MobiDB-lite"/>
    </source>
</evidence>
<evidence type="ECO:0000313" key="2">
    <source>
        <dbReference type="EMBL" id="KJE91563.1"/>
    </source>
</evidence>
<feature type="compositionally biased region" description="Low complexity" evidence="1">
    <location>
        <begin position="342"/>
        <end position="354"/>
    </location>
</feature>
<feature type="region of interest" description="Disordered" evidence="1">
    <location>
        <begin position="131"/>
        <end position="154"/>
    </location>
</feature>
<feature type="compositionally biased region" description="Low complexity" evidence="1">
    <location>
        <begin position="175"/>
        <end position="201"/>
    </location>
</feature>
<feature type="region of interest" description="Disordered" evidence="1">
    <location>
        <begin position="87"/>
        <end position="106"/>
    </location>
</feature>
<dbReference type="Proteomes" id="UP000008743">
    <property type="component" value="Unassembled WGS sequence"/>
</dbReference>
<dbReference type="EMBL" id="KE346362">
    <property type="protein sequence ID" value="KJE91563.1"/>
    <property type="molecule type" value="Genomic_DNA"/>
</dbReference>
<feature type="compositionally biased region" description="Low complexity" evidence="1">
    <location>
        <begin position="97"/>
        <end position="106"/>
    </location>
</feature>
<keyword evidence="3" id="KW-1185">Reference proteome</keyword>
<protein>
    <submittedName>
        <fullName evidence="2">Uncharacterized protein</fullName>
    </submittedName>
</protein>
<dbReference type="RefSeq" id="XP_004349439.2">
    <property type="nucleotide sequence ID" value="XM_004349389.2"/>
</dbReference>
<feature type="compositionally biased region" description="Low complexity" evidence="1">
    <location>
        <begin position="131"/>
        <end position="143"/>
    </location>
</feature>
<feature type="compositionally biased region" description="Low complexity" evidence="1">
    <location>
        <begin position="416"/>
        <end position="437"/>
    </location>
</feature>
<feature type="region of interest" description="Disordered" evidence="1">
    <location>
        <begin position="416"/>
        <end position="440"/>
    </location>
</feature>
<name>A0A0D2WMV0_CAPO3</name>
<feature type="region of interest" description="Disordered" evidence="1">
    <location>
        <begin position="339"/>
        <end position="400"/>
    </location>
</feature>
<accession>A0A0D2WMV0</accession>
<dbReference type="AlphaFoldDB" id="A0A0D2WMV0"/>
<gene>
    <name evidence="2" type="ORF">CAOG_002689</name>
</gene>
<sequence>MSTMDCTVFTGCFTDSSWLEFLVQNPDEHNGHYVFCSAQKGNIGKMTPLQLALCYQPKGGIVAVAELTGAPRARALGEARIILHLPERKNGKRGRKSSTSPTASSLPALLTETNVSSFSASADALLSGDTSSDSFASTGGSSTPNRSLQYPMPVRGTPGAALVAMSSFHSVLSSSSSSPQQFSSQPAVQSSSRSLATPSPSVGSVDATTPDKYDCNAFYTNIAALYVLDAPLNLQEMVAIFERCRTDGRPPNQNGSFIGNMFKKSGYSLPRLHHAFGQEIVEVVRERCRSAAAPAPDLPGNLLASNEHCQIFWETEHSRRQWVQGVANVLISPRRSVDTPFSDLSAASNSSSPRAIRRSHSTAFGNDDDADERSAEVSRLRISPPSVANSDSAFGPFPSWPTVQHPLPLVPTLQFQPQPQQHQQQHQHQQHQQLPQHARQRSQDLDLFELDPMSLSQASSSVGTSEQVFMTLGARTMPIGLPSRANSLGISSSDFKVFIRETFDLSDDTRFKVQDASGAFTMIPDGLIPGRSYTITVV</sequence>
<reference evidence="3" key="1">
    <citation type="submission" date="2011-02" db="EMBL/GenBank/DDBJ databases">
        <title>The Genome Sequence of Capsaspora owczarzaki ATCC 30864.</title>
        <authorList>
            <person name="Russ C."/>
            <person name="Cuomo C."/>
            <person name="Burger G."/>
            <person name="Gray M.W."/>
            <person name="Holland P.W.H."/>
            <person name="King N."/>
            <person name="Lang F.B.F."/>
            <person name="Roger A.J."/>
            <person name="Ruiz-Trillo I."/>
            <person name="Young S.K."/>
            <person name="Zeng Q."/>
            <person name="Gargeya S."/>
            <person name="Alvarado L."/>
            <person name="Berlin A."/>
            <person name="Chapman S.B."/>
            <person name="Chen Z."/>
            <person name="Freedman E."/>
            <person name="Gellesch M."/>
            <person name="Goldberg J."/>
            <person name="Griggs A."/>
            <person name="Gujja S."/>
            <person name="Heilman E."/>
            <person name="Heiman D."/>
            <person name="Howarth C."/>
            <person name="Mehta T."/>
            <person name="Neiman D."/>
            <person name="Pearson M."/>
            <person name="Roberts A."/>
            <person name="Saif S."/>
            <person name="Shea T."/>
            <person name="Shenoy N."/>
            <person name="Sisk P."/>
            <person name="Stolte C."/>
            <person name="Sykes S."/>
            <person name="White J."/>
            <person name="Yandava C."/>
            <person name="Haas B."/>
            <person name="Nusbaum C."/>
            <person name="Birren B."/>
        </authorList>
    </citation>
    <scope>NUCLEOTIDE SEQUENCE</scope>
    <source>
        <strain evidence="3">ATCC 30864</strain>
    </source>
</reference>
<feature type="region of interest" description="Disordered" evidence="1">
    <location>
        <begin position="175"/>
        <end position="207"/>
    </location>
</feature>
<dbReference type="InParanoid" id="A0A0D2WMV0"/>
<organism evidence="2 3">
    <name type="scientific">Capsaspora owczarzaki (strain ATCC 30864)</name>
    <dbReference type="NCBI Taxonomy" id="595528"/>
    <lineage>
        <taxon>Eukaryota</taxon>
        <taxon>Filasterea</taxon>
        <taxon>Capsaspora</taxon>
    </lineage>
</organism>